<proteinExistence type="predicted"/>
<keyword evidence="3" id="KW-1185">Reference proteome</keyword>
<sequence>MAFNVKTIHSDSRHYLINVEVNDQNILLSSNHVAQIIHYNYEKFFGKIEHDKLKIEINEQGSNKFIVSTSSETAISLRTAILLPPPSSSNIRNLHVISESSFIQPLIHDSRMFFPPLI</sequence>
<evidence type="ECO:0000313" key="2">
    <source>
        <dbReference type="EMBL" id="KAK8885425.1"/>
    </source>
</evidence>
<accession>A0ABR2K5V6</accession>
<keyword evidence="1" id="KW-0819">tRNA processing</keyword>
<comment type="caution">
    <text evidence="2">The sequence shown here is derived from an EMBL/GenBank/DDBJ whole genome shotgun (WGS) entry which is preliminary data.</text>
</comment>
<organism evidence="2 3">
    <name type="scientific">Tritrichomonas musculus</name>
    <dbReference type="NCBI Taxonomy" id="1915356"/>
    <lineage>
        <taxon>Eukaryota</taxon>
        <taxon>Metamonada</taxon>
        <taxon>Parabasalia</taxon>
        <taxon>Tritrichomonadida</taxon>
        <taxon>Tritrichomonadidae</taxon>
        <taxon>Tritrichomonas</taxon>
    </lineage>
</organism>
<dbReference type="InterPro" id="IPR038085">
    <property type="entry name" value="Rnp2-like_sf"/>
</dbReference>
<dbReference type="SUPFAM" id="SSF160350">
    <property type="entry name" value="Rnp2-like"/>
    <property type="match status" value="1"/>
</dbReference>
<dbReference type="EMBL" id="JAPFFF010000007">
    <property type="protein sequence ID" value="KAK8885425.1"/>
    <property type="molecule type" value="Genomic_DNA"/>
</dbReference>
<name>A0ABR2K5V6_9EUKA</name>
<gene>
    <name evidence="2" type="ORF">M9Y10_040873</name>
</gene>
<evidence type="ECO:0000256" key="1">
    <source>
        <dbReference type="ARBA" id="ARBA00022694"/>
    </source>
</evidence>
<protein>
    <submittedName>
        <fullName evidence="2">Uncharacterized protein</fullName>
    </submittedName>
</protein>
<dbReference type="Proteomes" id="UP001470230">
    <property type="component" value="Unassembled WGS sequence"/>
</dbReference>
<evidence type="ECO:0000313" key="3">
    <source>
        <dbReference type="Proteomes" id="UP001470230"/>
    </source>
</evidence>
<reference evidence="2 3" key="1">
    <citation type="submission" date="2024-04" db="EMBL/GenBank/DDBJ databases">
        <title>Tritrichomonas musculus Genome.</title>
        <authorList>
            <person name="Alves-Ferreira E."/>
            <person name="Grigg M."/>
            <person name="Lorenzi H."/>
            <person name="Galac M."/>
        </authorList>
    </citation>
    <scope>NUCLEOTIDE SEQUENCE [LARGE SCALE GENOMIC DNA]</scope>
    <source>
        <strain evidence="2 3">EAF2021</strain>
    </source>
</reference>